<organism evidence="2 3">
    <name type="scientific">Paramecium sonneborni</name>
    <dbReference type="NCBI Taxonomy" id="65129"/>
    <lineage>
        <taxon>Eukaryota</taxon>
        <taxon>Sar</taxon>
        <taxon>Alveolata</taxon>
        <taxon>Ciliophora</taxon>
        <taxon>Intramacronucleata</taxon>
        <taxon>Oligohymenophorea</taxon>
        <taxon>Peniculida</taxon>
        <taxon>Parameciidae</taxon>
        <taxon>Paramecium</taxon>
    </lineage>
</organism>
<name>A0A8S1L0P9_9CILI</name>
<protein>
    <submittedName>
        <fullName evidence="2">Uncharacterized protein</fullName>
    </submittedName>
</protein>
<dbReference type="Proteomes" id="UP000692954">
    <property type="component" value="Unassembled WGS sequence"/>
</dbReference>
<evidence type="ECO:0000313" key="2">
    <source>
        <dbReference type="EMBL" id="CAD8059735.1"/>
    </source>
</evidence>
<dbReference type="EMBL" id="CAJJDN010000013">
    <property type="protein sequence ID" value="CAD8059735.1"/>
    <property type="molecule type" value="Genomic_DNA"/>
</dbReference>
<reference evidence="2" key="1">
    <citation type="submission" date="2021-01" db="EMBL/GenBank/DDBJ databases">
        <authorList>
            <consortium name="Genoscope - CEA"/>
            <person name="William W."/>
        </authorList>
    </citation>
    <scope>NUCLEOTIDE SEQUENCE</scope>
</reference>
<comment type="caution">
    <text evidence="2">The sequence shown here is derived from an EMBL/GenBank/DDBJ whole genome shotgun (WGS) entry which is preliminary data.</text>
</comment>
<evidence type="ECO:0000313" key="3">
    <source>
        <dbReference type="Proteomes" id="UP000692954"/>
    </source>
</evidence>
<dbReference type="OrthoDB" id="294993at2759"/>
<accession>A0A8S1L0P9</accession>
<evidence type="ECO:0000256" key="1">
    <source>
        <dbReference type="SAM" id="MobiDB-lite"/>
    </source>
</evidence>
<sequence>MDKLSLKLDKFYTDYYDKENKTRNQSSQNHQDLNTSLDEHFKDSEIIQDKNQSFDCED</sequence>
<keyword evidence="3" id="KW-1185">Reference proteome</keyword>
<feature type="compositionally biased region" description="Polar residues" evidence="1">
    <location>
        <begin position="49"/>
        <end position="58"/>
    </location>
</feature>
<proteinExistence type="predicted"/>
<feature type="compositionally biased region" description="Basic and acidic residues" evidence="1">
    <location>
        <begin position="37"/>
        <end position="48"/>
    </location>
</feature>
<gene>
    <name evidence="2" type="ORF">PSON_ATCC_30995.1.T0130425</name>
</gene>
<feature type="region of interest" description="Disordered" evidence="1">
    <location>
        <begin position="19"/>
        <end position="58"/>
    </location>
</feature>
<feature type="compositionally biased region" description="Polar residues" evidence="1">
    <location>
        <begin position="23"/>
        <end position="36"/>
    </location>
</feature>
<dbReference type="AlphaFoldDB" id="A0A8S1L0P9"/>